<proteinExistence type="predicted"/>
<gene>
    <name evidence="2" type="ORF">SAMN06265374_1367</name>
</gene>
<keyword evidence="3" id="KW-1185">Reference proteome</keyword>
<evidence type="ECO:0000313" key="2">
    <source>
        <dbReference type="EMBL" id="SMP11860.1"/>
    </source>
</evidence>
<reference evidence="2 3" key="1">
    <citation type="submission" date="2017-05" db="EMBL/GenBank/DDBJ databases">
        <authorList>
            <person name="Varghese N."/>
            <person name="Submissions S."/>
        </authorList>
    </citation>
    <scope>NUCLEOTIDE SEQUENCE [LARGE SCALE GENOMIC DNA]</scope>
    <source>
        <strain evidence="2 3">DSM 15949</strain>
    </source>
</reference>
<keyword evidence="1" id="KW-1133">Transmembrane helix</keyword>
<feature type="transmembrane region" description="Helical" evidence="1">
    <location>
        <begin position="160"/>
        <end position="183"/>
    </location>
</feature>
<accession>A0ABY1NK85</accession>
<evidence type="ECO:0000256" key="1">
    <source>
        <dbReference type="SAM" id="Phobius"/>
    </source>
</evidence>
<keyword evidence="1" id="KW-0472">Membrane</keyword>
<feature type="transmembrane region" description="Helical" evidence="1">
    <location>
        <begin position="106"/>
        <end position="131"/>
    </location>
</feature>
<keyword evidence="1" id="KW-0812">Transmembrane</keyword>
<dbReference type="EMBL" id="FXTT01000001">
    <property type="protein sequence ID" value="SMP11860.1"/>
    <property type="molecule type" value="Genomic_DNA"/>
</dbReference>
<evidence type="ECO:0000313" key="3">
    <source>
        <dbReference type="Proteomes" id="UP001157914"/>
    </source>
</evidence>
<comment type="caution">
    <text evidence="2">The sequence shown here is derived from an EMBL/GenBank/DDBJ whole genome shotgun (WGS) entry which is preliminary data.</text>
</comment>
<dbReference type="RefSeq" id="WP_155192045.1">
    <property type="nucleotide sequence ID" value="NZ_BAAAEA010000001.1"/>
</dbReference>
<protein>
    <submittedName>
        <fullName evidence="2">Oxidoreductase</fullName>
    </submittedName>
</protein>
<name>A0ABY1NK85_9HYPH</name>
<dbReference type="Proteomes" id="UP001157914">
    <property type="component" value="Unassembled WGS sequence"/>
</dbReference>
<organism evidence="2 3">
    <name type="scientific">Roseibium denhamense</name>
    <dbReference type="NCBI Taxonomy" id="76305"/>
    <lineage>
        <taxon>Bacteria</taxon>
        <taxon>Pseudomonadati</taxon>
        <taxon>Pseudomonadota</taxon>
        <taxon>Alphaproteobacteria</taxon>
        <taxon>Hyphomicrobiales</taxon>
        <taxon>Stappiaceae</taxon>
        <taxon>Roseibium</taxon>
    </lineage>
</organism>
<feature type="transmembrane region" description="Helical" evidence="1">
    <location>
        <begin position="52"/>
        <end position="70"/>
    </location>
</feature>
<sequence>MGALIGFFVRLYTVVFGTLEQLTNGWLLGLASRVIFAAVLFQFFWNSALTKIGGNFMNIFTPTAGAYAQMLPQLMEQVSYDTSQIAFFPYGLIVLLGTWGEFILPVLVVVGLFTRAASLGMIVFIVVMSYVDITGHGADAKTIGALFDGDPYSIIADDRLMWIFLLLVPTLKGPGALSLDWLLGRSYRKREMYY</sequence>
<feature type="transmembrane region" description="Helical" evidence="1">
    <location>
        <begin position="26"/>
        <end position="45"/>
    </location>
</feature>